<protein>
    <submittedName>
        <fullName evidence="1">S23 ribosomal protein</fullName>
    </submittedName>
</protein>
<dbReference type="InterPro" id="IPR012657">
    <property type="entry name" value="23S_rRNA-intervening_sequence"/>
</dbReference>
<dbReference type="PANTHER" id="PTHR38471">
    <property type="entry name" value="FOUR HELIX BUNDLE PROTEIN"/>
    <property type="match status" value="1"/>
</dbReference>
<dbReference type="AlphaFoldDB" id="A0A0C1R3I1"/>
<keyword evidence="1" id="KW-0687">Ribonucleoprotein</keyword>
<proteinExistence type="predicted"/>
<dbReference type="Gene3D" id="1.20.1440.60">
    <property type="entry name" value="23S rRNA-intervening sequence"/>
    <property type="match status" value="1"/>
</dbReference>
<comment type="caution">
    <text evidence="1">The sequence shown here is derived from an EMBL/GenBank/DDBJ whole genome shotgun (WGS) entry which is preliminary data.</text>
</comment>
<dbReference type="NCBIfam" id="TIGR02436">
    <property type="entry name" value="four helix bundle protein"/>
    <property type="match status" value="1"/>
</dbReference>
<dbReference type="SUPFAM" id="SSF158446">
    <property type="entry name" value="IVS-encoded protein-like"/>
    <property type="match status" value="1"/>
</dbReference>
<gene>
    <name evidence="1" type="ORF">DA73_0211000</name>
</gene>
<organism evidence="1">
    <name type="scientific">Tolypothrix bouteillei VB521301</name>
    <dbReference type="NCBI Taxonomy" id="1479485"/>
    <lineage>
        <taxon>Bacteria</taxon>
        <taxon>Bacillati</taxon>
        <taxon>Cyanobacteriota</taxon>
        <taxon>Cyanophyceae</taxon>
        <taxon>Nostocales</taxon>
        <taxon>Tolypothrichaceae</taxon>
        <taxon>Tolypothrix</taxon>
    </lineage>
</organism>
<dbReference type="STRING" id="1479485.DA73_0211000"/>
<dbReference type="EMBL" id="JHEG02000037">
    <property type="protein sequence ID" value="KIE12109.1"/>
    <property type="molecule type" value="Genomic_DNA"/>
</dbReference>
<dbReference type="InterPro" id="IPR036583">
    <property type="entry name" value="23S_rRNA_IVS_sf"/>
</dbReference>
<name>A0A0C1R3I1_9CYAN</name>
<accession>A0A0C1R3I1</accession>
<evidence type="ECO:0000313" key="1">
    <source>
        <dbReference type="EMBL" id="KIE12109.1"/>
    </source>
</evidence>
<sequence length="123" mass="14233">MNVENFENLQVYQLSEKLANEVWHVVTGWDWFAKDTIGKQIVRSADSIGANIAEGNGRYNLQDNQRFVKIARGSLNETRHWLRLAYRRNLLTSEQVSKLTPIVKDLSPKLNACLNSFNRQSKR</sequence>
<dbReference type="GO" id="GO:0005840">
    <property type="term" value="C:ribosome"/>
    <property type="evidence" value="ECO:0007669"/>
    <property type="project" value="UniProtKB-KW"/>
</dbReference>
<keyword evidence="1" id="KW-0689">Ribosomal protein</keyword>
<dbReference type="OrthoDB" id="485094at2"/>
<dbReference type="Pfam" id="PF05635">
    <property type="entry name" value="23S_rRNA_IVP"/>
    <property type="match status" value="1"/>
</dbReference>
<reference evidence="1" key="1">
    <citation type="journal article" date="2015" name="Genome Announc.">
        <title>Draft Genome Sequence of Tolypothrix boutellei Strain VB521301.</title>
        <authorList>
            <person name="Chandrababunaidu M.M."/>
            <person name="Singh D."/>
            <person name="Sen D."/>
            <person name="Bhan S."/>
            <person name="Das S."/>
            <person name="Gupta A."/>
            <person name="Adhikary S.P."/>
            <person name="Tripathy S."/>
        </authorList>
    </citation>
    <scope>NUCLEOTIDE SEQUENCE</scope>
    <source>
        <strain evidence="1">VB521301</strain>
    </source>
</reference>
<dbReference type="PANTHER" id="PTHR38471:SF2">
    <property type="entry name" value="FOUR HELIX BUNDLE PROTEIN"/>
    <property type="match status" value="1"/>
</dbReference>